<evidence type="ECO:0000313" key="8">
    <source>
        <dbReference type="Proteomes" id="UP001595721"/>
    </source>
</evidence>
<dbReference type="RefSeq" id="WP_377742768.1">
    <property type="nucleotide sequence ID" value="NZ_JBHRXJ010000002.1"/>
</dbReference>
<dbReference type="EMBL" id="JBHRXJ010000002">
    <property type="protein sequence ID" value="MFC3527331.1"/>
    <property type="molecule type" value="Genomic_DNA"/>
</dbReference>
<evidence type="ECO:0000256" key="3">
    <source>
        <dbReference type="ARBA" id="ARBA00022777"/>
    </source>
</evidence>
<dbReference type="EC" id="2.7.6.2" evidence="5"/>
<evidence type="ECO:0000256" key="4">
    <source>
        <dbReference type="ARBA" id="ARBA00022840"/>
    </source>
</evidence>
<keyword evidence="4" id="KW-0067">ATP-binding</keyword>
<evidence type="ECO:0000256" key="2">
    <source>
        <dbReference type="ARBA" id="ARBA00022741"/>
    </source>
</evidence>
<comment type="caution">
    <text evidence="7">The sequence shown here is derived from an EMBL/GenBank/DDBJ whole genome shotgun (WGS) entry which is preliminary data.</text>
</comment>
<dbReference type="InterPro" id="IPR007371">
    <property type="entry name" value="TPK_catalytic"/>
</dbReference>
<dbReference type="PANTHER" id="PTHR41299:SF1">
    <property type="entry name" value="THIAMINE PYROPHOSPHOKINASE"/>
    <property type="match status" value="1"/>
</dbReference>
<dbReference type="InterPro" id="IPR006282">
    <property type="entry name" value="Thi_PPkinase"/>
</dbReference>
<keyword evidence="8" id="KW-1185">Reference proteome</keyword>
<sequence length="218" mass="22443">MTRLASRQPVTLIGGAPVPRADLDAALALAPVLAAADGGADAALANGLVPQAVWGDFDSISPQARAAIPPENLHRIAEQDSTDFEKCLSRIDAPLVLAIGFCGARQDHFLAALNTLARGIGPPCILIADQDIVTLCPPRIALDLAPGTRLSLFPMGLASGRATGLRWPIEGLDFAPAGRVGTSNAATGPVSIEMRGPMLLILPRAQLGLLARSLGQGA</sequence>
<dbReference type="Gene3D" id="3.40.50.10240">
    <property type="entry name" value="Thiamin pyrophosphokinase, catalytic domain"/>
    <property type="match status" value="1"/>
</dbReference>
<dbReference type="Proteomes" id="UP001595721">
    <property type="component" value="Unassembled WGS sequence"/>
</dbReference>
<proteinExistence type="predicted"/>
<dbReference type="SUPFAM" id="SSF63999">
    <property type="entry name" value="Thiamin pyrophosphokinase, catalytic domain"/>
    <property type="match status" value="1"/>
</dbReference>
<keyword evidence="3" id="KW-0418">Kinase</keyword>
<evidence type="ECO:0000256" key="5">
    <source>
        <dbReference type="NCBIfam" id="TIGR01378"/>
    </source>
</evidence>
<dbReference type="Pfam" id="PF04263">
    <property type="entry name" value="TPK_catalytic"/>
    <property type="match status" value="1"/>
</dbReference>
<dbReference type="GO" id="GO:0004788">
    <property type="term" value="F:thiamine diphosphokinase activity"/>
    <property type="evidence" value="ECO:0007669"/>
    <property type="project" value="UniProtKB-EC"/>
</dbReference>
<reference evidence="8" key="1">
    <citation type="journal article" date="2019" name="Int. J. Syst. Evol. Microbiol.">
        <title>The Global Catalogue of Microorganisms (GCM) 10K type strain sequencing project: providing services to taxonomists for standard genome sequencing and annotation.</title>
        <authorList>
            <consortium name="The Broad Institute Genomics Platform"/>
            <consortium name="The Broad Institute Genome Sequencing Center for Infectious Disease"/>
            <person name="Wu L."/>
            <person name="Ma J."/>
        </authorList>
    </citation>
    <scope>NUCLEOTIDE SEQUENCE [LARGE SCALE GENOMIC DNA]</scope>
    <source>
        <strain evidence="8">KCTC 42899</strain>
    </source>
</reference>
<name>A0ABV7R203_9RHOB</name>
<keyword evidence="2" id="KW-0547">Nucleotide-binding</keyword>
<gene>
    <name evidence="7" type="ORF">ACFOMH_04025</name>
</gene>
<dbReference type="NCBIfam" id="TIGR01378">
    <property type="entry name" value="thi_PPkinase"/>
    <property type="match status" value="1"/>
</dbReference>
<evidence type="ECO:0000313" key="7">
    <source>
        <dbReference type="EMBL" id="MFC3527331.1"/>
    </source>
</evidence>
<protein>
    <recommendedName>
        <fullName evidence="5">Thiamine diphosphokinase</fullName>
        <ecNumber evidence="5">2.7.6.2</ecNumber>
    </recommendedName>
</protein>
<keyword evidence="1 7" id="KW-0808">Transferase</keyword>
<dbReference type="InterPro" id="IPR053149">
    <property type="entry name" value="TPK"/>
</dbReference>
<dbReference type="SUPFAM" id="SSF63862">
    <property type="entry name" value="Thiamin pyrophosphokinase, substrate-binding domain"/>
    <property type="match status" value="1"/>
</dbReference>
<evidence type="ECO:0000259" key="6">
    <source>
        <dbReference type="Pfam" id="PF04263"/>
    </source>
</evidence>
<accession>A0ABV7R203</accession>
<dbReference type="CDD" id="cd07995">
    <property type="entry name" value="TPK"/>
    <property type="match status" value="1"/>
</dbReference>
<dbReference type="PANTHER" id="PTHR41299">
    <property type="entry name" value="THIAMINE PYROPHOSPHOKINASE"/>
    <property type="match status" value="1"/>
</dbReference>
<dbReference type="InterPro" id="IPR036759">
    <property type="entry name" value="TPK_catalytic_sf"/>
</dbReference>
<organism evidence="7 8">
    <name type="scientific">Paracoccus mangrovi</name>
    <dbReference type="NCBI Taxonomy" id="1715645"/>
    <lineage>
        <taxon>Bacteria</taxon>
        <taxon>Pseudomonadati</taxon>
        <taxon>Pseudomonadota</taxon>
        <taxon>Alphaproteobacteria</taxon>
        <taxon>Rhodobacterales</taxon>
        <taxon>Paracoccaceae</taxon>
        <taxon>Paracoccus</taxon>
    </lineage>
</organism>
<dbReference type="InterPro" id="IPR036371">
    <property type="entry name" value="TPK_B1-bd_sf"/>
</dbReference>
<evidence type="ECO:0000256" key="1">
    <source>
        <dbReference type="ARBA" id="ARBA00022679"/>
    </source>
</evidence>
<feature type="domain" description="Thiamin pyrophosphokinase catalytic" evidence="6">
    <location>
        <begin position="29"/>
        <end position="118"/>
    </location>
</feature>